<dbReference type="GO" id="GO:0009166">
    <property type="term" value="P:nucleotide catabolic process"/>
    <property type="evidence" value="ECO:0007669"/>
    <property type="project" value="InterPro"/>
</dbReference>
<organism evidence="2 3">
    <name type="scientific">Polarella glacialis</name>
    <name type="common">Dinoflagellate</name>
    <dbReference type="NCBI Taxonomy" id="89957"/>
    <lineage>
        <taxon>Eukaryota</taxon>
        <taxon>Sar</taxon>
        <taxon>Alveolata</taxon>
        <taxon>Dinophyceae</taxon>
        <taxon>Suessiales</taxon>
        <taxon>Suessiaceae</taxon>
        <taxon>Polarella</taxon>
    </lineage>
</organism>
<comment type="caution">
    <text evidence="2">The sequence shown here is derived from an EMBL/GenBank/DDBJ whole genome shotgun (WGS) entry which is preliminary data.</text>
</comment>
<dbReference type="InterPro" id="IPR004843">
    <property type="entry name" value="Calcineurin-like_PHP"/>
</dbReference>
<dbReference type="GO" id="GO:0016787">
    <property type="term" value="F:hydrolase activity"/>
    <property type="evidence" value="ECO:0007669"/>
    <property type="project" value="InterPro"/>
</dbReference>
<evidence type="ECO:0000259" key="1">
    <source>
        <dbReference type="Pfam" id="PF00149"/>
    </source>
</evidence>
<dbReference type="Gene3D" id="3.60.21.10">
    <property type="match status" value="1"/>
</dbReference>
<dbReference type="InterPro" id="IPR029052">
    <property type="entry name" value="Metallo-depent_PP-like"/>
</dbReference>
<dbReference type="Pfam" id="PF00149">
    <property type="entry name" value="Metallophos"/>
    <property type="match status" value="1"/>
</dbReference>
<dbReference type="AlphaFoldDB" id="A0A813FJ67"/>
<reference evidence="2" key="1">
    <citation type="submission" date="2021-02" db="EMBL/GenBank/DDBJ databases">
        <authorList>
            <person name="Dougan E. K."/>
            <person name="Rhodes N."/>
            <person name="Thang M."/>
            <person name="Chan C."/>
        </authorList>
    </citation>
    <scope>NUCLEOTIDE SEQUENCE</scope>
</reference>
<evidence type="ECO:0000313" key="3">
    <source>
        <dbReference type="Proteomes" id="UP000654075"/>
    </source>
</evidence>
<dbReference type="PANTHER" id="PTHR11575">
    <property type="entry name" value="5'-NUCLEOTIDASE-RELATED"/>
    <property type="match status" value="1"/>
</dbReference>
<dbReference type="InterPro" id="IPR006179">
    <property type="entry name" value="5_nucleotidase/apyrase"/>
</dbReference>
<sequence>MAARLAGSWALLRAEQEADSEEAPGLGPAAYRAVSSVALLAGTVVLLAKFLTLPSSNYTQQPSGNPSFSECEVPAGFCSQTGDTFSARDCDGDGLLDPYCEEANLLRLGYVSSAQNCANTWPTGLCAKQRIPSRDGQRMAAGNEITILHFNDVYELAGVLDKNRIRRGGMSRAAHVIQQERARNPDRTFVVFAGDLLSPSVLSNLFEGEQMVDILNQLQLDAASLGNHEFDFGVDTLSKRIQQSNFPCLNVNILGENNTLLTGTVERLVRDVPFSPEWSADTKKRRAATSWWH</sequence>
<dbReference type="SUPFAM" id="SSF56300">
    <property type="entry name" value="Metallo-dependent phosphatases"/>
    <property type="match status" value="1"/>
</dbReference>
<gene>
    <name evidence="2" type="ORF">PGLA1383_LOCUS31523</name>
</gene>
<evidence type="ECO:0000313" key="2">
    <source>
        <dbReference type="EMBL" id="CAE8613778.1"/>
    </source>
</evidence>
<feature type="domain" description="Calcineurin-like phosphoesterase" evidence="1">
    <location>
        <begin position="146"/>
        <end position="257"/>
    </location>
</feature>
<proteinExistence type="predicted"/>
<keyword evidence="3" id="KW-1185">Reference proteome</keyword>
<accession>A0A813FJ67</accession>
<dbReference type="PANTHER" id="PTHR11575:SF48">
    <property type="entry name" value="5'-NUCLEOTIDASE"/>
    <property type="match status" value="1"/>
</dbReference>
<dbReference type="OrthoDB" id="10252235at2759"/>
<dbReference type="EMBL" id="CAJNNV010025308">
    <property type="protein sequence ID" value="CAE8613778.1"/>
    <property type="molecule type" value="Genomic_DNA"/>
</dbReference>
<name>A0A813FJ67_POLGL</name>
<protein>
    <recommendedName>
        <fullName evidence="1">Calcineurin-like phosphoesterase domain-containing protein</fullName>
    </recommendedName>
</protein>
<dbReference type="Proteomes" id="UP000654075">
    <property type="component" value="Unassembled WGS sequence"/>
</dbReference>